<keyword evidence="6" id="KW-1185">Reference proteome</keyword>
<dbReference type="InterPro" id="IPR028098">
    <property type="entry name" value="Glyco_trans_4-like_N"/>
</dbReference>
<keyword evidence="2 5" id="KW-0808">Transferase</keyword>
<feature type="domain" description="Glycosyltransferase subfamily 4-like N-terminal" evidence="4">
    <location>
        <begin position="16"/>
        <end position="177"/>
    </location>
</feature>
<dbReference type="GO" id="GO:0016757">
    <property type="term" value="F:glycosyltransferase activity"/>
    <property type="evidence" value="ECO:0007669"/>
    <property type="project" value="UniProtKB-KW"/>
</dbReference>
<accession>A0A7J5AZL1</accession>
<dbReference type="OrthoDB" id="9801609at2"/>
<evidence type="ECO:0000256" key="2">
    <source>
        <dbReference type="ARBA" id="ARBA00022679"/>
    </source>
</evidence>
<dbReference type="Pfam" id="PF00534">
    <property type="entry name" value="Glycos_transf_1"/>
    <property type="match status" value="1"/>
</dbReference>
<dbReference type="RefSeq" id="WP_151424076.1">
    <property type="nucleotide sequence ID" value="NZ_CANKVH010000003.1"/>
</dbReference>
<dbReference type="Proteomes" id="UP000490386">
    <property type="component" value="Unassembled WGS sequence"/>
</dbReference>
<keyword evidence="1" id="KW-0328">Glycosyltransferase</keyword>
<dbReference type="CDD" id="cd03809">
    <property type="entry name" value="GT4_MtfB-like"/>
    <property type="match status" value="1"/>
</dbReference>
<evidence type="ECO:0000313" key="5">
    <source>
        <dbReference type="EMBL" id="KAB1637026.1"/>
    </source>
</evidence>
<feature type="domain" description="Glycosyl transferase family 1" evidence="3">
    <location>
        <begin position="204"/>
        <end position="363"/>
    </location>
</feature>
<dbReference type="PANTHER" id="PTHR46401">
    <property type="entry name" value="GLYCOSYLTRANSFERASE WBBK-RELATED"/>
    <property type="match status" value="1"/>
</dbReference>
<evidence type="ECO:0000259" key="3">
    <source>
        <dbReference type="Pfam" id="PF00534"/>
    </source>
</evidence>
<reference evidence="5 6" key="1">
    <citation type="submission" date="2019-09" db="EMBL/GenBank/DDBJ databases">
        <title>Phylogeny of genus Pseudoclavibacter and closely related genus.</title>
        <authorList>
            <person name="Li Y."/>
        </authorList>
    </citation>
    <scope>NUCLEOTIDE SEQUENCE [LARGE SCALE GENOMIC DNA]</scope>
    <source>
        <strain evidence="5 6">THG-MD12</strain>
    </source>
</reference>
<organism evidence="5 6">
    <name type="scientific">Pseudoclavibacter terrae</name>
    <dbReference type="NCBI Taxonomy" id="1530195"/>
    <lineage>
        <taxon>Bacteria</taxon>
        <taxon>Bacillati</taxon>
        <taxon>Actinomycetota</taxon>
        <taxon>Actinomycetes</taxon>
        <taxon>Micrococcales</taxon>
        <taxon>Microbacteriaceae</taxon>
        <taxon>Pseudoclavibacter</taxon>
    </lineage>
</organism>
<proteinExistence type="predicted"/>
<dbReference type="EMBL" id="WBJX01000004">
    <property type="protein sequence ID" value="KAB1637026.1"/>
    <property type="molecule type" value="Genomic_DNA"/>
</dbReference>
<evidence type="ECO:0000259" key="4">
    <source>
        <dbReference type="Pfam" id="PF13439"/>
    </source>
</evidence>
<dbReference type="Gene3D" id="3.40.50.2000">
    <property type="entry name" value="Glycogen Phosphorylase B"/>
    <property type="match status" value="2"/>
</dbReference>
<dbReference type="Pfam" id="PF13439">
    <property type="entry name" value="Glyco_transf_4"/>
    <property type="match status" value="1"/>
</dbReference>
<dbReference type="AlphaFoldDB" id="A0A7J5AZL1"/>
<evidence type="ECO:0000256" key="1">
    <source>
        <dbReference type="ARBA" id="ARBA00022676"/>
    </source>
</evidence>
<gene>
    <name evidence="5" type="ORF">F8O03_12015</name>
</gene>
<name>A0A7J5AZL1_9MICO</name>
<dbReference type="SUPFAM" id="SSF53756">
    <property type="entry name" value="UDP-Glycosyltransferase/glycogen phosphorylase"/>
    <property type="match status" value="1"/>
</dbReference>
<comment type="caution">
    <text evidence="5">The sequence shown here is derived from an EMBL/GenBank/DDBJ whole genome shotgun (WGS) entry which is preliminary data.</text>
</comment>
<dbReference type="InterPro" id="IPR001296">
    <property type="entry name" value="Glyco_trans_1"/>
</dbReference>
<sequence>MVTLRVLLDRAADERPGGTRRYSEELGRQLIARAPRGCDVEAIIPRRSREEVALLEERIPGLTNVVQAPLRPERLESSWSRGLLTNSVGGGFIHSFTPLAPMRDISLSQGIDQTVVTWHDMTAFTHPELISSHTVKHHKALLRRAFRYASGIVVPTNAVADQVIEHYDFGDRVRVMSPAAAASIRLPESEEAGDAIAETLGLPDDYIVTLASLHKRHGLAQLLKALGERSLDGVKLVVVGPTERGDVTLDSLISESGVASERVVAVGAITDEQLAVALQRASALVVPSLSAGFGLPIIEAFKFGTPVITSDDPALVEVGLDATLVVERGDGIADSGYPERLAGAIAGVLGDSDLERRLRLAGKDRGGMFSWEISADQVWNFHADL</sequence>
<protein>
    <submittedName>
        <fullName evidence="5">Glycosyltransferase family 4 protein</fullName>
    </submittedName>
</protein>
<dbReference type="PANTHER" id="PTHR46401:SF2">
    <property type="entry name" value="GLYCOSYLTRANSFERASE WBBK-RELATED"/>
    <property type="match status" value="1"/>
</dbReference>
<evidence type="ECO:0000313" key="6">
    <source>
        <dbReference type="Proteomes" id="UP000490386"/>
    </source>
</evidence>